<dbReference type="Pfam" id="PF01408">
    <property type="entry name" value="GFO_IDH_MocA"/>
    <property type="match status" value="1"/>
</dbReference>
<dbReference type="PANTHER" id="PTHR43818">
    <property type="entry name" value="BCDNA.GH03377"/>
    <property type="match status" value="1"/>
</dbReference>
<name>A0ABQ6CSL0_9HYPH</name>
<evidence type="ECO:0000313" key="5">
    <source>
        <dbReference type="Proteomes" id="UP001156882"/>
    </source>
</evidence>
<dbReference type="InterPro" id="IPR000683">
    <property type="entry name" value="Gfo/Idh/MocA-like_OxRdtase_N"/>
</dbReference>
<comment type="caution">
    <text evidence="4">The sequence shown here is derived from an EMBL/GenBank/DDBJ whole genome shotgun (WGS) entry which is preliminary data.</text>
</comment>
<keyword evidence="5" id="KW-1185">Reference proteome</keyword>
<evidence type="ECO:0000313" key="4">
    <source>
        <dbReference type="EMBL" id="GLS23366.1"/>
    </source>
</evidence>
<dbReference type="RefSeq" id="WP_284316280.1">
    <property type="nucleotide sequence ID" value="NZ_BSPC01000069.1"/>
</dbReference>
<evidence type="ECO:0000259" key="3">
    <source>
        <dbReference type="Pfam" id="PF01408"/>
    </source>
</evidence>
<dbReference type="Gene3D" id="3.30.360.10">
    <property type="entry name" value="Dihydrodipicolinate Reductase, domain 2"/>
    <property type="match status" value="1"/>
</dbReference>
<dbReference type="SUPFAM" id="SSF51735">
    <property type="entry name" value="NAD(P)-binding Rossmann-fold domains"/>
    <property type="match status" value="1"/>
</dbReference>
<evidence type="ECO:0000256" key="1">
    <source>
        <dbReference type="ARBA" id="ARBA00023002"/>
    </source>
</evidence>
<dbReference type="Gene3D" id="3.40.50.720">
    <property type="entry name" value="NAD(P)-binding Rossmann-like Domain"/>
    <property type="match status" value="1"/>
</dbReference>
<keyword evidence="1" id="KW-0560">Oxidoreductase</keyword>
<reference evidence="5" key="1">
    <citation type="journal article" date="2019" name="Int. J. Syst. Evol. Microbiol.">
        <title>The Global Catalogue of Microorganisms (GCM) 10K type strain sequencing project: providing services to taxonomists for standard genome sequencing and annotation.</title>
        <authorList>
            <consortium name="The Broad Institute Genomics Platform"/>
            <consortium name="The Broad Institute Genome Sequencing Center for Infectious Disease"/>
            <person name="Wu L."/>
            <person name="Ma J."/>
        </authorList>
    </citation>
    <scope>NUCLEOTIDE SEQUENCE [LARGE SCALE GENOMIC DNA]</scope>
    <source>
        <strain evidence="5">NBRC 101365</strain>
    </source>
</reference>
<sequence>MTVSQQRYTAAVVGGGMGGRLSLKALAASPHYELKAACDLRPEVLATLERDFPGIRTFTDHQQMFRECPTDIVCVSTFPPSHEEVTMDALRLPLKGILVEKPLGHTAASGRRILQAIKARHLPMAVPHGLLVKHTPLEIIKRVQGGEIGDLKLVEIQCRGWDIINAGIHWLSFFVALTGGDPPMDVLGVCDAGTRTYRDGMQVETTAVTSVQTRSGVRCILHTGDTLRVNGEEGRQFVFRLVGTLGMIEFWGWANDYRLLNAAYPTGQRFEPADDERPPHQRHLDNLAAMIAGGTTDYTIPDCSLVALELCEGAYLSSRLRRVITLPLQDEAKMPPADDWTPGEPYTGTGGGRDGRQFG</sequence>
<dbReference type="PANTHER" id="PTHR43818:SF11">
    <property type="entry name" value="BCDNA.GH03377"/>
    <property type="match status" value="1"/>
</dbReference>
<accession>A0ABQ6CSL0</accession>
<dbReference type="InterPro" id="IPR036291">
    <property type="entry name" value="NAD(P)-bd_dom_sf"/>
</dbReference>
<organism evidence="4 5">
    <name type="scientific">Labrys miyagiensis</name>
    <dbReference type="NCBI Taxonomy" id="346912"/>
    <lineage>
        <taxon>Bacteria</taxon>
        <taxon>Pseudomonadati</taxon>
        <taxon>Pseudomonadota</taxon>
        <taxon>Alphaproteobacteria</taxon>
        <taxon>Hyphomicrobiales</taxon>
        <taxon>Xanthobacteraceae</taxon>
        <taxon>Labrys</taxon>
    </lineage>
</organism>
<dbReference type="EMBL" id="BSPC01000069">
    <property type="protein sequence ID" value="GLS23366.1"/>
    <property type="molecule type" value="Genomic_DNA"/>
</dbReference>
<feature type="domain" description="Gfo/Idh/MocA-like oxidoreductase N-terminal" evidence="3">
    <location>
        <begin position="10"/>
        <end position="126"/>
    </location>
</feature>
<evidence type="ECO:0000256" key="2">
    <source>
        <dbReference type="SAM" id="MobiDB-lite"/>
    </source>
</evidence>
<dbReference type="Proteomes" id="UP001156882">
    <property type="component" value="Unassembled WGS sequence"/>
</dbReference>
<gene>
    <name evidence="4" type="ORF">GCM10007874_63860</name>
</gene>
<dbReference type="SUPFAM" id="SSF55347">
    <property type="entry name" value="Glyceraldehyde-3-phosphate dehydrogenase-like, C-terminal domain"/>
    <property type="match status" value="1"/>
</dbReference>
<proteinExistence type="predicted"/>
<protein>
    <recommendedName>
        <fullName evidence="3">Gfo/Idh/MocA-like oxidoreductase N-terminal domain-containing protein</fullName>
    </recommendedName>
</protein>
<feature type="region of interest" description="Disordered" evidence="2">
    <location>
        <begin position="332"/>
        <end position="359"/>
    </location>
</feature>
<dbReference type="InterPro" id="IPR050463">
    <property type="entry name" value="Gfo/Idh/MocA_oxidrdct_glycsds"/>
</dbReference>